<feature type="domain" description="Phosphodiester glycosidase" evidence="1">
    <location>
        <begin position="95"/>
        <end position="258"/>
    </location>
</feature>
<dbReference type="PANTHER" id="PTHR40446">
    <property type="entry name" value="N-ACETYLGLUCOSAMINE-1-PHOSPHODIESTER ALPHA-N-ACETYLGLUCOSAMINIDASE"/>
    <property type="match status" value="1"/>
</dbReference>
<evidence type="ECO:0000313" key="2">
    <source>
        <dbReference type="EMBL" id="ALB24315.1"/>
    </source>
</evidence>
<evidence type="ECO:0000259" key="1">
    <source>
        <dbReference type="Pfam" id="PF09992"/>
    </source>
</evidence>
<dbReference type="EMBL" id="CP012508">
    <property type="protein sequence ID" value="ALB24315.1"/>
    <property type="molecule type" value="Genomic_DNA"/>
</dbReference>
<reference evidence="2 3" key="1">
    <citation type="journal article" date="2014" name="Genome Announc.">
        <title>Comparative Genome Analysis of Two Isolates of the Fish Pathogen Piscirickettsia salmonis from Different Hosts Reveals Major Differences in Virulence-Associated Secretion Systems.</title>
        <authorList>
            <person name="Bohle H."/>
            <person name="Henriquez P."/>
            <person name="Grothusen H."/>
            <person name="Navas E."/>
            <person name="Sandoval A."/>
            <person name="Bustamante F."/>
            <person name="Bustos P."/>
            <person name="Mancilla M."/>
        </authorList>
    </citation>
    <scope>NUCLEOTIDE SEQUENCE [LARGE SCALE GENOMIC DNA]</scope>
    <source>
        <strain evidence="3">B1-32597</strain>
    </source>
</reference>
<dbReference type="PANTHER" id="PTHR40446:SF2">
    <property type="entry name" value="N-ACETYLGLUCOSAMINE-1-PHOSPHODIESTER ALPHA-N-ACETYLGLUCOSAMINIDASE"/>
    <property type="match status" value="1"/>
</dbReference>
<name>A0A1L6TFS0_PISSA</name>
<dbReference type="OrthoDB" id="5615099at2"/>
<dbReference type="RefSeq" id="WP_017378447.1">
    <property type="nucleotide sequence ID" value="NZ_LELB01000143.1"/>
</dbReference>
<dbReference type="InterPro" id="IPR018711">
    <property type="entry name" value="NAGPA"/>
</dbReference>
<accession>A0A1L6TFS0</accession>
<protein>
    <recommendedName>
        <fullName evidence="1">Phosphodiester glycosidase domain-containing protein</fullName>
    </recommendedName>
</protein>
<sequence>MSTVRLLFYLVLILSLFFMTLLSSMANSQKITLKQSHLLPEQMGWFKTLEVQSAGALPITLSVAILKQGHYRAKLYVQPAGSIDWVNEVVQQQRALIGINAGYFMDNFKPNGLLMIAGKQYSAMKYNRLLSALVIINQQKSIVLKVRRQGYRQAYSALQAGPIIVSNNKIAVKGNLRYHRRTVLAKADNGDLIILQSSVSNLYRLADVLVHHAAIFGVKKIITAVNCDGGSSSALMINNKEQPLYLSEATPVKTMLLFKGMDGGGRVSVLYSNQ</sequence>
<evidence type="ECO:0000313" key="3">
    <source>
        <dbReference type="Proteomes" id="UP000029558"/>
    </source>
</evidence>
<proteinExistence type="predicted"/>
<dbReference type="AlphaFoldDB" id="A0A1L6TFS0"/>
<dbReference type="Proteomes" id="UP000029558">
    <property type="component" value="Chromosome"/>
</dbReference>
<organism evidence="2 3">
    <name type="scientific">Piscirickettsia salmonis</name>
    <dbReference type="NCBI Taxonomy" id="1238"/>
    <lineage>
        <taxon>Bacteria</taxon>
        <taxon>Pseudomonadati</taxon>
        <taxon>Pseudomonadota</taxon>
        <taxon>Gammaproteobacteria</taxon>
        <taxon>Thiotrichales</taxon>
        <taxon>Piscirickettsiaceae</taxon>
        <taxon>Piscirickettsia</taxon>
    </lineage>
</organism>
<dbReference type="Pfam" id="PF09992">
    <property type="entry name" value="NAGPA"/>
    <property type="match status" value="1"/>
</dbReference>
<gene>
    <name evidence="2" type="ORF">KU39_3142</name>
</gene>